<protein>
    <submittedName>
        <fullName evidence="3">SNF2_N domain-containing protein</fullName>
    </submittedName>
</protein>
<organism evidence="3">
    <name type="scientific">Echinostoma caproni</name>
    <dbReference type="NCBI Taxonomy" id="27848"/>
    <lineage>
        <taxon>Eukaryota</taxon>
        <taxon>Metazoa</taxon>
        <taxon>Spiralia</taxon>
        <taxon>Lophotrochozoa</taxon>
        <taxon>Platyhelminthes</taxon>
        <taxon>Trematoda</taxon>
        <taxon>Digenea</taxon>
        <taxon>Plagiorchiida</taxon>
        <taxon>Echinostomata</taxon>
        <taxon>Echinostomatoidea</taxon>
        <taxon>Echinostomatidae</taxon>
        <taxon>Echinostoma</taxon>
    </lineage>
</organism>
<reference evidence="3" key="1">
    <citation type="submission" date="2016-06" db="UniProtKB">
        <authorList>
            <consortium name="WormBaseParasite"/>
        </authorList>
    </citation>
    <scope>IDENTIFICATION</scope>
</reference>
<proteinExistence type="predicted"/>
<evidence type="ECO:0000313" key="3">
    <source>
        <dbReference type="WBParaSite" id="ECPE_0000998601-mRNA-1"/>
    </source>
</evidence>
<dbReference type="EMBL" id="UZAN01048233">
    <property type="protein sequence ID" value="VDP86247.1"/>
    <property type="molecule type" value="Genomic_DNA"/>
</dbReference>
<name>A0A183ASL9_9TREM</name>
<dbReference type="WBParaSite" id="ECPE_0000998601-mRNA-1">
    <property type="protein sequence ID" value="ECPE_0000998601-mRNA-1"/>
    <property type="gene ID" value="ECPE_0000998601"/>
</dbReference>
<accession>A0A183ASL9</accession>
<dbReference type="Proteomes" id="UP000272942">
    <property type="component" value="Unassembled WGS sequence"/>
</dbReference>
<evidence type="ECO:0000313" key="2">
    <source>
        <dbReference type="Proteomes" id="UP000272942"/>
    </source>
</evidence>
<sequence>MCNSVGFQSDSEFALFDFDSYSEYHNWRRAMEIPVTEQLNLHGSPPEIEEWVERFELWCSILKGGMQNQSVPFFDVELYPLVKNLASPNVLAKLPFEKLKSLLLDHILPVDFQATERAK</sequence>
<evidence type="ECO:0000313" key="1">
    <source>
        <dbReference type="EMBL" id="VDP86247.1"/>
    </source>
</evidence>
<dbReference type="AlphaFoldDB" id="A0A183ASL9"/>
<keyword evidence="2" id="KW-1185">Reference proteome</keyword>
<reference evidence="1 2" key="2">
    <citation type="submission" date="2018-11" db="EMBL/GenBank/DDBJ databases">
        <authorList>
            <consortium name="Pathogen Informatics"/>
        </authorList>
    </citation>
    <scope>NUCLEOTIDE SEQUENCE [LARGE SCALE GENOMIC DNA]</scope>
    <source>
        <strain evidence="1 2">Egypt</strain>
    </source>
</reference>
<gene>
    <name evidence="1" type="ORF">ECPE_LOCUS9953</name>
</gene>